<keyword evidence="1" id="KW-1185">Reference proteome</keyword>
<proteinExistence type="predicted"/>
<evidence type="ECO:0000313" key="2">
    <source>
        <dbReference type="RefSeq" id="XP_025049556.1"/>
    </source>
</evidence>
<dbReference type="Proteomes" id="UP000189705">
    <property type="component" value="Unplaced"/>
</dbReference>
<dbReference type="GeneID" id="112548334"/>
<sequence length="324" mass="35302">MQNSSEYVCACAFQTVGFCACAHTCVHVYGCTHDFWVPGACVCVPDTWVLCVWGRGVHVSWTPGECVCVCICVRLGYLSVVSVRVCPASLGYMCVFVSWIPGFCLCTCPGYMHAPAQPGYVSQTPRFFCLCVSSVCASILDNWVVCARTCVFVCVLDTWVLCVCVMCCRHLGMGVFPIPGGGVCPSWPPGFCVHLCMWLCPRCLGSVHVPLCVCIRRTPSCLGCVCACVLARVLNTWVLCMSFACVSAYVSWVPLFSVRFPRPNFLFLQPFLHSTCPPPPLGGRRPLCMLGCPLTGPHPMILFANTNTPPASFIPKISSPQPMM</sequence>
<accession>A0A3Q0FPH2</accession>
<gene>
    <name evidence="2" type="primary">LOC112548334</name>
</gene>
<dbReference type="InParanoid" id="A0A3Q0FPH2"/>
<reference evidence="2" key="1">
    <citation type="submission" date="2025-08" db="UniProtKB">
        <authorList>
            <consortium name="RefSeq"/>
        </authorList>
    </citation>
    <scope>IDENTIFICATION</scope>
</reference>
<organism evidence="1 2">
    <name type="scientific">Alligator sinensis</name>
    <name type="common">Chinese alligator</name>
    <dbReference type="NCBI Taxonomy" id="38654"/>
    <lineage>
        <taxon>Eukaryota</taxon>
        <taxon>Metazoa</taxon>
        <taxon>Chordata</taxon>
        <taxon>Craniata</taxon>
        <taxon>Vertebrata</taxon>
        <taxon>Euteleostomi</taxon>
        <taxon>Archelosauria</taxon>
        <taxon>Archosauria</taxon>
        <taxon>Crocodylia</taxon>
        <taxon>Alligatoridae</taxon>
        <taxon>Alligatorinae</taxon>
        <taxon>Alligator</taxon>
    </lineage>
</organism>
<name>A0A3Q0FPH2_ALLSI</name>
<dbReference type="AlphaFoldDB" id="A0A3Q0FPH2"/>
<dbReference type="KEGG" id="asn:112548334"/>
<protein>
    <submittedName>
        <fullName evidence="2">Uncharacterized protein LOC112548334</fullName>
    </submittedName>
</protein>
<evidence type="ECO:0000313" key="1">
    <source>
        <dbReference type="Proteomes" id="UP000189705"/>
    </source>
</evidence>
<dbReference type="RefSeq" id="XP_025049556.1">
    <property type="nucleotide sequence ID" value="XM_025193771.1"/>
</dbReference>